<gene>
    <name evidence="2" type="ORF">K3174_14305</name>
</gene>
<feature type="chain" id="PRO_5046230945" evidence="1">
    <location>
        <begin position="21"/>
        <end position="618"/>
    </location>
</feature>
<dbReference type="Proteomes" id="UP000755104">
    <property type="component" value="Unassembled WGS sequence"/>
</dbReference>
<evidence type="ECO:0000313" key="2">
    <source>
        <dbReference type="EMBL" id="MBX7483704.1"/>
    </source>
</evidence>
<name>A0ABS7JCZ9_9SPHN</name>
<protein>
    <submittedName>
        <fullName evidence="2">DUF885 domain-containing protein</fullName>
    </submittedName>
</protein>
<dbReference type="EMBL" id="JAIGNO010000012">
    <property type="protein sequence ID" value="MBX7483704.1"/>
    <property type="molecule type" value="Genomic_DNA"/>
</dbReference>
<accession>A0ABS7JCZ9</accession>
<reference evidence="2 3" key="1">
    <citation type="submission" date="2021-08" db="EMBL/GenBank/DDBJ databases">
        <title>Comparative Genomics Analysis of the Genus Qipengyuania Reveals Extensive Genetic Diversity and Metabolic Versatility, Including the Description of Fifteen Novel Species.</title>
        <authorList>
            <person name="Liu Y."/>
        </authorList>
    </citation>
    <scope>NUCLEOTIDE SEQUENCE [LARGE SCALE GENOMIC DNA]</scope>
    <source>
        <strain evidence="2 3">6D47A</strain>
    </source>
</reference>
<dbReference type="RefSeq" id="WP_221559811.1">
    <property type="nucleotide sequence ID" value="NZ_JAIGNO010000012.1"/>
</dbReference>
<dbReference type="PANTHER" id="PTHR33361:SF16">
    <property type="entry name" value="DUF885 DOMAIN-CONTAINING PROTEIN"/>
    <property type="match status" value="1"/>
</dbReference>
<keyword evidence="1" id="KW-0732">Signal</keyword>
<sequence>MRFQNTLLLAAAPVALFALAAPAFGQTAASETAEVAPDNHNAELRAWFDAKYEEQVMDSPLWLTSLGRKERYGEIDDFSIAAQDEDLAWLKASVEEMEQTFDYDSLNATDKLSYDLWKYEYERAAQSAEWRDSGYVFTQMQGAHTFLPRLLISQHRVATAQDMRDYISRVSAIGRALGQLVDIAEPRAAAGVRPPYFAYDFVIDESQKLISGAPFDDGADNALWQDGKAKIAALVEAGTITAAEGETMQGELEAALKDGYKAGYDRVIAFMTADKPNASEIGVGVGSLPNGTAYYGYRLADSTTTDLTPEQVHRIGLDDVERIHAEMEAIKDEVGFDGDLQAFFAHIKEDPDNYFPQGDEGAQMYIDAAAAAIDNIESKLPQYFGLLPKAALEVKRVEKFREQDGGAQHYSSGTPDGSRPGVYYAHLSDMSAMPKNMLEVIAYHEGLPGHHMQISIAQELTGVPKFQTQLGYGVYAEGWGLYSERLAKEMPGAYEDPYSDFGRLSSELWRAIRLVVDTGIHSKGWTEDQAIAYFTENSPQNAETIRNEVRRYIVMPGQATSYKIGMNKILDLRARAESELGDDFDIRGFHDAVLGGGSLPLSLLERRVDAWIAERKAA</sequence>
<dbReference type="Pfam" id="PF05960">
    <property type="entry name" value="DUF885"/>
    <property type="match status" value="1"/>
</dbReference>
<dbReference type="PANTHER" id="PTHR33361">
    <property type="entry name" value="GLR0591 PROTEIN"/>
    <property type="match status" value="1"/>
</dbReference>
<evidence type="ECO:0000313" key="3">
    <source>
        <dbReference type="Proteomes" id="UP000755104"/>
    </source>
</evidence>
<feature type="signal peptide" evidence="1">
    <location>
        <begin position="1"/>
        <end position="20"/>
    </location>
</feature>
<organism evidence="2 3">
    <name type="scientific">Qipengyuania qiaonensis</name>
    <dbReference type="NCBI Taxonomy" id="2867240"/>
    <lineage>
        <taxon>Bacteria</taxon>
        <taxon>Pseudomonadati</taxon>
        <taxon>Pseudomonadota</taxon>
        <taxon>Alphaproteobacteria</taxon>
        <taxon>Sphingomonadales</taxon>
        <taxon>Erythrobacteraceae</taxon>
        <taxon>Qipengyuania</taxon>
    </lineage>
</organism>
<proteinExistence type="predicted"/>
<dbReference type="InterPro" id="IPR010281">
    <property type="entry name" value="DUF885"/>
</dbReference>
<comment type="caution">
    <text evidence="2">The sequence shown here is derived from an EMBL/GenBank/DDBJ whole genome shotgun (WGS) entry which is preliminary data.</text>
</comment>
<keyword evidence="3" id="KW-1185">Reference proteome</keyword>
<evidence type="ECO:0000256" key="1">
    <source>
        <dbReference type="SAM" id="SignalP"/>
    </source>
</evidence>